<dbReference type="Pfam" id="PF09327">
    <property type="entry name" value="Phage_Tail_Tip"/>
    <property type="match status" value="1"/>
</dbReference>
<sequence length="885" mass="94241">MAFFTGLASAIGGAIASISSFIGGLGAIGTFLLKTAVGIGLNLLAKAIAGQPDEPQFSVQGTLQAGGDVPRSFIFGRTVTAGSLVYANTHGSAGKTPNAYFTQVIALSDIPIAGIANLWVNGELVTLPDFNTPPIGPSGWAIPEYEKEGGDNNLWIKFCDGTQTVADSYLVGQVSSADRPYSNTRVGRGVAYAIITAQVKEDLFTGFPQFKFELQGARLYDITKDSTEGGSGSHRWSDPATWGGDGDDLPAVQIYNLLRGITYGGAWLYGLQNLPGVRLPNADWIAQINKCRALVLTTSGTEKQYLTGGEIHVGAQIADAVDAILTGCQGRLSESGGIYKIYVGEPDAPVFAFSDDDILSTEEQSFTPFFGLADTINGINASYPEPAEAWNTKVAPALFNTTFEAEDGNRRLMADVQLDMVYRSTQVQRLMKSALAEGRRARRHTLVLSPAAWILEPGDIVSWTSNRNGYEAKLFRVDGVADRANLDVMIDLTEVDPSDYDWNPSTDYKPPVFGPLGPNRPSPQPIVDWSATASTIPDNSGSGRRPAILLAWDGDQVDVDAVAFEVRLATSGTVIYRGRTDNVAAASILISQSLLPLTAYQVRGRYVPRSDRETLWSGWLAVTTLNILLGDQDVYLPGMIEDIEEFVGGATEWLREGSRELIWEAQQFALRTVDQDAANYRDKQQLRTELVSTTETAFGKVTAAYLDAITVATGPMSAIGQRLTTIEATVPTLASASAVSLLSAQVSGVGGQVAAQADSITALFVAMGGDSAAVNVRMSASAGPSGYAARYGIEARTGGAGTYRSASMFIDVPTSTSSPTRVAFVADQFIITDGTNNAQPFVFQGSTAYMENARIGTVIFNQLSSANGKLVLKGSGSNASIEIFT</sequence>
<dbReference type="EMBL" id="JAAKZG010000028">
    <property type="protein sequence ID" value="NGN45188.1"/>
    <property type="molecule type" value="Genomic_DNA"/>
</dbReference>
<name>A0A7C9VIC7_9HYPH</name>
<dbReference type="InterPro" id="IPR032876">
    <property type="entry name" value="J_dom"/>
</dbReference>
<comment type="caution">
    <text evidence="3">The sequence shown here is derived from an EMBL/GenBank/DDBJ whole genome shotgun (WGS) entry which is preliminary data.</text>
</comment>
<feature type="domain" description="Tip attachment protein J central straight fiber" evidence="1">
    <location>
        <begin position="787"/>
        <end position="859"/>
    </location>
</feature>
<evidence type="ECO:0000313" key="4">
    <source>
        <dbReference type="Proteomes" id="UP000481252"/>
    </source>
</evidence>
<keyword evidence="4" id="KW-1185">Reference proteome</keyword>
<feature type="domain" description="Tip attachment protein J" evidence="2">
    <location>
        <begin position="318"/>
        <end position="480"/>
    </location>
</feature>
<accession>A0A7C9VIC7</accession>
<evidence type="ECO:0000259" key="2">
    <source>
        <dbReference type="Pfam" id="PF13550"/>
    </source>
</evidence>
<organism evidence="3 4">
    <name type="scientific">Mesorhizobium zhangyense</name>
    <dbReference type="NCBI Taxonomy" id="1776730"/>
    <lineage>
        <taxon>Bacteria</taxon>
        <taxon>Pseudomonadati</taxon>
        <taxon>Pseudomonadota</taxon>
        <taxon>Alphaproteobacteria</taxon>
        <taxon>Hyphomicrobiales</taxon>
        <taxon>Phyllobacteriaceae</taxon>
        <taxon>Mesorhizobium</taxon>
    </lineage>
</organism>
<dbReference type="AlphaFoldDB" id="A0A7C9VIC7"/>
<dbReference type="InterPro" id="IPR015406">
    <property type="entry name" value="GpJ_CSF"/>
</dbReference>
<dbReference type="Proteomes" id="UP000481252">
    <property type="component" value="Unassembled WGS sequence"/>
</dbReference>
<dbReference type="Pfam" id="PF13550">
    <property type="entry name" value="Phage-tail_3"/>
    <property type="match status" value="1"/>
</dbReference>
<evidence type="ECO:0000313" key="3">
    <source>
        <dbReference type="EMBL" id="NGN45188.1"/>
    </source>
</evidence>
<reference evidence="3 4" key="1">
    <citation type="submission" date="2020-02" db="EMBL/GenBank/DDBJ databases">
        <title>Genome sequence of the type strain CGMCC 1.15528 of Mesorhizobium zhangyense.</title>
        <authorList>
            <person name="Gao J."/>
            <person name="Sun J."/>
        </authorList>
    </citation>
    <scope>NUCLEOTIDE SEQUENCE [LARGE SCALE GENOMIC DNA]</scope>
    <source>
        <strain evidence="3 4">CGMCC 1.15528</strain>
    </source>
</reference>
<dbReference type="RefSeq" id="WP_165121560.1">
    <property type="nucleotide sequence ID" value="NZ_JAAKZG010000028.1"/>
</dbReference>
<proteinExistence type="predicted"/>
<protein>
    <submittedName>
        <fullName evidence="3">DUF1983 domain-containing protein</fullName>
    </submittedName>
</protein>
<evidence type="ECO:0000259" key="1">
    <source>
        <dbReference type="Pfam" id="PF09327"/>
    </source>
</evidence>
<gene>
    <name evidence="3" type="ORF">G6N74_29480</name>
</gene>